<dbReference type="PANTHER" id="PTHR12599">
    <property type="entry name" value="PTERIN-4-ALPHA-CARBINOLAMINE DEHYDRATASE"/>
    <property type="match status" value="1"/>
</dbReference>
<dbReference type="RefSeq" id="WP_073600124.1">
    <property type="nucleotide sequence ID" value="NZ_MRCB01000016.1"/>
</dbReference>
<evidence type="ECO:0000256" key="4">
    <source>
        <dbReference type="HAMAP-Rule" id="MF_00434"/>
    </source>
</evidence>
<dbReference type="EC" id="4.2.1.96" evidence="4"/>
<keyword evidence="3 4" id="KW-0456">Lyase</keyword>
<evidence type="ECO:0000313" key="6">
    <source>
        <dbReference type="Proteomes" id="UP000186868"/>
    </source>
</evidence>
<dbReference type="HAMAP" id="MF_00434">
    <property type="entry name" value="Pterin_4_alpha"/>
    <property type="match status" value="1"/>
</dbReference>
<dbReference type="Gene3D" id="3.30.1360.20">
    <property type="entry name" value="Transcriptional coactivator/pterin dehydratase"/>
    <property type="match status" value="1"/>
</dbReference>
<dbReference type="InterPro" id="IPR036428">
    <property type="entry name" value="PCD_sf"/>
</dbReference>
<proteinExistence type="inferred from homology"/>
<dbReference type="GO" id="GO:0008124">
    <property type="term" value="F:4-alpha-hydroxytetrahydrobiopterin dehydratase activity"/>
    <property type="evidence" value="ECO:0007669"/>
    <property type="project" value="UniProtKB-UniRule"/>
</dbReference>
<dbReference type="InterPro" id="IPR001533">
    <property type="entry name" value="Pterin_deHydtase"/>
</dbReference>
<name>A0A1U7HEM0_9CYAN</name>
<comment type="caution">
    <text evidence="5">The sequence shown here is derived from an EMBL/GenBank/DDBJ whole genome shotgun (WGS) entry which is preliminary data.</text>
</comment>
<sequence>MARSSSSQSRPVGTFRLLSSQELEAVLQELKGWSQTEGKLHRQFRFSCFEKALGFMSGLALVAKAMGHRLQESNIYDRVTVDLTTSEAGGITDLDVELARKADELASQLKPLG</sequence>
<keyword evidence="6" id="KW-1185">Reference proteome</keyword>
<protein>
    <recommendedName>
        <fullName evidence="4">Putative pterin-4-alpha-carbinolamine dehydratase</fullName>
        <shortName evidence="4">PHS</shortName>
        <ecNumber evidence="4">4.2.1.96</ecNumber>
    </recommendedName>
    <alternativeName>
        <fullName evidence="4">4-alpha-hydroxy-tetrahydropterin dehydratase</fullName>
    </alternativeName>
    <alternativeName>
        <fullName evidence="4">Pterin carbinolamine dehydratase</fullName>
        <shortName evidence="4">PCD</shortName>
    </alternativeName>
</protein>
<evidence type="ECO:0000256" key="1">
    <source>
        <dbReference type="ARBA" id="ARBA00001554"/>
    </source>
</evidence>
<dbReference type="OrthoDB" id="9794987at2"/>
<dbReference type="Proteomes" id="UP000186868">
    <property type="component" value="Unassembled WGS sequence"/>
</dbReference>
<dbReference type="STRING" id="1921803.NIES593_13700"/>
<organism evidence="5 6">
    <name type="scientific">Hydrococcus rivularis NIES-593</name>
    <dbReference type="NCBI Taxonomy" id="1921803"/>
    <lineage>
        <taxon>Bacteria</taxon>
        <taxon>Bacillati</taxon>
        <taxon>Cyanobacteriota</taxon>
        <taxon>Cyanophyceae</taxon>
        <taxon>Pleurocapsales</taxon>
        <taxon>Hydrococcaceae</taxon>
        <taxon>Hydrococcus</taxon>
    </lineage>
</organism>
<accession>A0A1U7HEM0</accession>
<dbReference type="GO" id="GO:0006729">
    <property type="term" value="P:tetrahydrobiopterin biosynthetic process"/>
    <property type="evidence" value="ECO:0007669"/>
    <property type="project" value="InterPro"/>
</dbReference>
<evidence type="ECO:0000256" key="3">
    <source>
        <dbReference type="ARBA" id="ARBA00023239"/>
    </source>
</evidence>
<dbReference type="AlphaFoldDB" id="A0A1U7HEM0"/>
<gene>
    <name evidence="5" type="ORF">NIES593_13700</name>
</gene>
<evidence type="ECO:0000256" key="2">
    <source>
        <dbReference type="ARBA" id="ARBA00006472"/>
    </source>
</evidence>
<comment type="similarity">
    <text evidence="2 4">Belongs to the pterin-4-alpha-carbinolamine dehydratase family.</text>
</comment>
<dbReference type="EMBL" id="MRCB01000016">
    <property type="protein sequence ID" value="OKH21988.1"/>
    <property type="molecule type" value="Genomic_DNA"/>
</dbReference>
<comment type="catalytic activity">
    <reaction evidence="1 4">
        <text>(4aS,6R)-4a-hydroxy-L-erythro-5,6,7,8-tetrahydrobiopterin = (6R)-L-erythro-6,7-dihydrobiopterin + H2O</text>
        <dbReference type="Rhea" id="RHEA:11920"/>
        <dbReference type="ChEBI" id="CHEBI:15377"/>
        <dbReference type="ChEBI" id="CHEBI:15642"/>
        <dbReference type="ChEBI" id="CHEBI:43120"/>
        <dbReference type="EC" id="4.2.1.96"/>
    </reaction>
</comment>
<dbReference type="PANTHER" id="PTHR12599:SF0">
    <property type="entry name" value="PTERIN-4-ALPHA-CARBINOLAMINE DEHYDRATASE"/>
    <property type="match status" value="1"/>
</dbReference>
<evidence type="ECO:0000313" key="5">
    <source>
        <dbReference type="EMBL" id="OKH21988.1"/>
    </source>
</evidence>
<dbReference type="Pfam" id="PF01329">
    <property type="entry name" value="Pterin_4a"/>
    <property type="match status" value="1"/>
</dbReference>
<reference evidence="5 6" key="1">
    <citation type="submission" date="2016-11" db="EMBL/GenBank/DDBJ databases">
        <title>Draft Genome Sequences of Nine Cyanobacterial Strains from Diverse Habitats.</title>
        <authorList>
            <person name="Zhu T."/>
            <person name="Hou S."/>
            <person name="Lu X."/>
            <person name="Hess W.R."/>
        </authorList>
    </citation>
    <scope>NUCLEOTIDE SEQUENCE [LARGE SCALE GENOMIC DNA]</scope>
    <source>
        <strain evidence="5 6">NIES-593</strain>
    </source>
</reference>
<dbReference type="SUPFAM" id="SSF55248">
    <property type="entry name" value="PCD-like"/>
    <property type="match status" value="1"/>
</dbReference>